<organism evidence="2">
    <name type="scientific">viral metagenome</name>
    <dbReference type="NCBI Taxonomy" id="1070528"/>
    <lineage>
        <taxon>unclassified sequences</taxon>
        <taxon>metagenomes</taxon>
        <taxon>organismal metagenomes</taxon>
    </lineage>
</organism>
<dbReference type="EMBL" id="MN740532">
    <property type="protein sequence ID" value="QHU31686.1"/>
    <property type="molecule type" value="Genomic_DNA"/>
</dbReference>
<feature type="compositionally biased region" description="Low complexity" evidence="1">
    <location>
        <begin position="73"/>
        <end position="96"/>
    </location>
</feature>
<evidence type="ECO:0000256" key="1">
    <source>
        <dbReference type="SAM" id="MobiDB-lite"/>
    </source>
</evidence>
<reference evidence="2" key="1">
    <citation type="journal article" date="2020" name="Nature">
        <title>Giant virus diversity and host interactions through global metagenomics.</title>
        <authorList>
            <person name="Schulz F."/>
            <person name="Roux S."/>
            <person name="Paez-Espino D."/>
            <person name="Jungbluth S."/>
            <person name="Walsh D.A."/>
            <person name="Denef V.J."/>
            <person name="McMahon K.D."/>
            <person name="Konstantinidis K.T."/>
            <person name="Eloe-Fadrosh E.A."/>
            <person name="Kyrpides N.C."/>
            <person name="Woyke T."/>
        </authorList>
    </citation>
    <scope>NUCLEOTIDE SEQUENCE</scope>
    <source>
        <strain evidence="2">GVMAG-M-3300027963-41</strain>
    </source>
</reference>
<sequence>MSSSISLLANAILSLNEGKPLPSSITDALRELCPAEHEPAAPEPPAAAPEPAAAAAPEPAPVKEKKVRKISKAVAAAAEPVAESATAPASEPVAEVAKTDDWRKHPSRLQTIDSTRCTGRKIDTENPLEGTRENGMIFPEKQCTKKPSPGSKLCTSCAKKDAEYKSNPNKNNAQWHGRLDEETLYPRAKIVGSELFLKRYPNGIPTAPVVAPAEPNVAAAKRAPKKTEMAKTTVAVDVAPVVAKWRSFQYDGRTHIRNLETNKVYYADMTKDSPEANAVKEQYVGRWVDDRVDLLDDSDEE</sequence>
<dbReference type="AlphaFoldDB" id="A0A6C0LL91"/>
<accession>A0A6C0LL91</accession>
<feature type="region of interest" description="Disordered" evidence="1">
    <location>
        <begin position="32"/>
        <end position="105"/>
    </location>
</feature>
<evidence type="ECO:0000313" key="2">
    <source>
        <dbReference type="EMBL" id="QHU31686.1"/>
    </source>
</evidence>
<protein>
    <submittedName>
        <fullName evidence="2">Uncharacterized protein</fullName>
    </submittedName>
</protein>
<proteinExistence type="predicted"/>
<name>A0A6C0LL91_9ZZZZ</name>